<evidence type="ECO:0000259" key="2">
    <source>
        <dbReference type="Pfam" id="PF16538"/>
    </source>
</evidence>
<dbReference type="RefSeq" id="WP_127700136.1">
    <property type="nucleotide sequence ID" value="NZ_SACS01000017.1"/>
</dbReference>
<dbReference type="Pfam" id="PF16548">
    <property type="entry name" value="FlgT_N"/>
    <property type="match status" value="1"/>
</dbReference>
<dbReference type="Pfam" id="PF16538">
    <property type="entry name" value="FlgT_C"/>
    <property type="match status" value="1"/>
</dbReference>
<evidence type="ECO:0000313" key="5">
    <source>
        <dbReference type="EMBL" id="RVU34538.1"/>
    </source>
</evidence>
<dbReference type="EMBL" id="SACS01000017">
    <property type="protein sequence ID" value="RVU34538.1"/>
    <property type="molecule type" value="Genomic_DNA"/>
</dbReference>
<dbReference type="InterPro" id="IPR032388">
    <property type="entry name" value="FlgT_C"/>
</dbReference>
<protein>
    <recommendedName>
        <fullName evidence="7">Flagellar biosynthesis protein FlgT</fullName>
    </recommendedName>
</protein>
<dbReference type="Proteomes" id="UP000283077">
    <property type="component" value="Unassembled WGS sequence"/>
</dbReference>
<sequence>MRTIGGLMLVMLAGHAQAQWYETTGQATIRNGDQAAARAQATEDAVKRALLFAGVSIRSVQQVTDGLLTQESTQVKSFGEIQQVQLVTERAHNGVFEVTIRADIFQTEPACPTLSYKKKLLITPFKLKLPEQAVVGELFELGKVSSKLFSDKLSEISQSSWPQPLNNPINGQNLSYQERQAVQQQYGARYILSATLDDVSLGETSGTNWQFWSNADRERFFHIEVALFDLVDERMVFQQKYQTSAIWSVRKSTALDPQYQRFWRSDYGKAAERILDAAVMDVEEAIRCEPLLADVKQVRQNQVLLSIGSAHGVKVGDSFTLIHRRELTDNFGHAQELLTVTPLVVKVTQLSHETAWAQSINHELLANIQAGDLASVAAQAETEENDSVFPEAQQ</sequence>
<dbReference type="InterPro" id="IPR038165">
    <property type="entry name" value="FlgT_C_sf"/>
</dbReference>
<feature type="domain" description="Flagellar assembly protein T C-terminal" evidence="2">
    <location>
        <begin position="301"/>
        <end position="374"/>
    </location>
</feature>
<evidence type="ECO:0008006" key="7">
    <source>
        <dbReference type="Google" id="ProtNLM"/>
    </source>
</evidence>
<dbReference type="InterPro" id="IPR032386">
    <property type="entry name" value="FlgT_M"/>
</dbReference>
<dbReference type="Gene3D" id="3.40.50.10610">
    <property type="entry name" value="ABC-type transport auxiliary lipoprotein component"/>
    <property type="match status" value="1"/>
</dbReference>
<comment type="caution">
    <text evidence="5">The sequence shown here is derived from an EMBL/GenBank/DDBJ whole genome shotgun (WGS) entry which is preliminary data.</text>
</comment>
<dbReference type="OrthoDB" id="8778507at2"/>
<evidence type="ECO:0000259" key="3">
    <source>
        <dbReference type="Pfam" id="PF16539"/>
    </source>
</evidence>
<name>A0A437QJ09_9GAMM</name>
<feature type="domain" description="Flagellar assembly protein T N-terminal" evidence="4">
    <location>
        <begin position="19"/>
        <end position="105"/>
    </location>
</feature>
<feature type="signal peptide" evidence="1">
    <location>
        <begin position="1"/>
        <end position="18"/>
    </location>
</feature>
<accession>A0A437QJ09</accession>
<evidence type="ECO:0000256" key="1">
    <source>
        <dbReference type="SAM" id="SignalP"/>
    </source>
</evidence>
<organism evidence="5 6">
    <name type="scientific">Rheinheimera riviphila</name>
    <dbReference type="NCBI Taxonomy" id="1834037"/>
    <lineage>
        <taxon>Bacteria</taxon>
        <taxon>Pseudomonadati</taxon>
        <taxon>Pseudomonadota</taxon>
        <taxon>Gammaproteobacteria</taxon>
        <taxon>Chromatiales</taxon>
        <taxon>Chromatiaceae</taxon>
        <taxon>Rheinheimera</taxon>
    </lineage>
</organism>
<keyword evidence="1" id="KW-0732">Signal</keyword>
<evidence type="ECO:0000313" key="6">
    <source>
        <dbReference type="Proteomes" id="UP000283077"/>
    </source>
</evidence>
<feature type="chain" id="PRO_5019307577" description="Flagellar biosynthesis protein FlgT" evidence="1">
    <location>
        <begin position="19"/>
        <end position="394"/>
    </location>
</feature>
<dbReference type="InterPro" id="IPR038180">
    <property type="entry name" value="FlgT_N_sf"/>
</dbReference>
<keyword evidence="6" id="KW-1185">Reference proteome</keyword>
<dbReference type="Gene3D" id="2.40.10.410">
    <property type="entry name" value="FlgT, C-terminal domain"/>
    <property type="match status" value="1"/>
</dbReference>
<gene>
    <name evidence="5" type="ORF">EOE67_14945</name>
</gene>
<feature type="domain" description="Flagellar assembly protein T middle" evidence="3">
    <location>
        <begin position="110"/>
        <end position="256"/>
    </location>
</feature>
<evidence type="ECO:0000259" key="4">
    <source>
        <dbReference type="Pfam" id="PF16548"/>
    </source>
</evidence>
<reference evidence="5 6" key="1">
    <citation type="submission" date="2019-01" db="EMBL/GenBank/DDBJ databases">
        <authorList>
            <person name="Chen W.-M."/>
        </authorList>
    </citation>
    <scope>NUCLEOTIDE SEQUENCE [LARGE SCALE GENOMIC DNA]</scope>
    <source>
        <strain evidence="5 6">KYPC3</strain>
    </source>
</reference>
<dbReference type="InterPro" id="IPR032370">
    <property type="entry name" value="FlgT_N"/>
</dbReference>
<dbReference type="Pfam" id="PF16539">
    <property type="entry name" value="FlgT_M"/>
    <property type="match status" value="1"/>
</dbReference>
<dbReference type="AlphaFoldDB" id="A0A437QJ09"/>
<proteinExistence type="predicted"/>
<dbReference type="Gene3D" id="3.30.1660.40">
    <property type="entry name" value="FlgT, N-terminal domain"/>
    <property type="match status" value="1"/>
</dbReference>